<sequence>GYWPIFSWFRPSVGRPSFAHSWKTHLLHRHHILVLTAPGFLCCESTCRSLCDHDCKNDSKHVLHCDPDGHRPAELWSGTQGHPFTKA</sequence>
<accession>A0A9X9PTJ9</accession>
<feature type="non-terminal residue" evidence="1">
    <location>
        <position position="1"/>
    </location>
</feature>
<keyword evidence="2" id="KW-1185">Reference proteome</keyword>
<protein>
    <submittedName>
        <fullName evidence="1">Uncharacterized protein</fullName>
    </submittedName>
</protein>
<evidence type="ECO:0000313" key="2">
    <source>
        <dbReference type="Proteomes" id="UP000269945"/>
    </source>
</evidence>
<gene>
    <name evidence="1" type="ORF">BN2614_LOCUS2</name>
</gene>
<dbReference type="Proteomes" id="UP000269945">
    <property type="component" value="Unassembled WGS sequence"/>
</dbReference>
<comment type="caution">
    <text evidence="1">The sequence shown here is derived from an EMBL/GenBank/DDBJ whole genome shotgun (WGS) entry which is preliminary data.</text>
</comment>
<feature type="non-terminal residue" evidence="1">
    <location>
        <position position="87"/>
    </location>
</feature>
<evidence type="ECO:0000313" key="1">
    <source>
        <dbReference type="EMBL" id="VCW60261.1"/>
    </source>
</evidence>
<name>A0A9X9PTJ9_GULGU</name>
<reference evidence="1 2" key="1">
    <citation type="submission" date="2018-10" db="EMBL/GenBank/DDBJ databases">
        <authorList>
            <person name="Ekblom R."/>
            <person name="Jareborg N."/>
        </authorList>
    </citation>
    <scope>NUCLEOTIDE SEQUENCE [LARGE SCALE GENOMIC DNA]</scope>
    <source>
        <tissue evidence="1">Muscle</tissue>
    </source>
</reference>
<proteinExistence type="predicted"/>
<dbReference type="AlphaFoldDB" id="A0A9X9PTJ9"/>
<organism evidence="1 2">
    <name type="scientific">Gulo gulo</name>
    <name type="common">Wolverine</name>
    <name type="synonym">Gluton</name>
    <dbReference type="NCBI Taxonomy" id="48420"/>
    <lineage>
        <taxon>Eukaryota</taxon>
        <taxon>Metazoa</taxon>
        <taxon>Chordata</taxon>
        <taxon>Craniata</taxon>
        <taxon>Vertebrata</taxon>
        <taxon>Euteleostomi</taxon>
        <taxon>Mammalia</taxon>
        <taxon>Eutheria</taxon>
        <taxon>Laurasiatheria</taxon>
        <taxon>Carnivora</taxon>
        <taxon>Caniformia</taxon>
        <taxon>Musteloidea</taxon>
        <taxon>Mustelidae</taxon>
        <taxon>Guloninae</taxon>
        <taxon>Gulo</taxon>
    </lineage>
</organism>
<dbReference type="EMBL" id="CYRY02001105">
    <property type="protein sequence ID" value="VCW60261.1"/>
    <property type="molecule type" value="Genomic_DNA"/>
</dbReference>